<gene>
    <name evidence="2" type="ORF">EV659_102139</name>
</gene>
<evidence type="ECO:0000313" key="3">
    <source>
        <dbReference type="Proteomes" id="UP000295399"/>
    </source>
</evidence>
<dbReference type="CDD" id="cd02947">
    <property type="entry name" value="TRX_family"/>
    <property type="match status" value="1"/>
</dbReference>
<dbReference type="GO" id="GO:0015035">
    <property type="term" value="F:protein-disulfide reductase activity"/>
    <property type="evidence" value="ECO:0007669"/>
    <property type="project" value="TreeGrafter"/>
</dbReference>
<dbReference type="EMBL" id="SLXO01000002">
    <property type="protein sequence ID" value="TCP37733.1"/>
    <property type="molecule type" value="Genomic_DNA"/>
</dbReference>
<dbReference type="GO" id="GO:0005737">
    <property type="term" value="C:cytoplasm"/>
    <property type="evidence" value="ECO:0007669"/>
    <property type="project" value="TreeGrafter"/>
</dbReference>
<dbReference type="PANTHER" id="PTHR45663">
    <property type="entry name" value="GEO12009P1"/>
    <property type="match status" value="1"/>
</dbReference>
<feature type="domain" description="Thioredoxin" evidence="1">
    <location>
        <begin position="19"/>
        <end position="143"/>
    </location>
</feature>
<proteinExistence type="predicted"/>
<dbReference type="RefSeq" id="WP_132707373.1">
    <property type="nucleotide sequence ID" value="NZ_JACIGF010000002.1"/>
</dbReference>
<dbReference type="Gene3D" id="3.40.30.10">
    <property type="entry name" value="Glutaredoxin"/>
    <property type="match status" value="1"/>
</dbReference>
<dbReference type="Proteomes" id="UP000295399">
    <property type="component" value="Unassembled WGS sequence"/>
</dbReference>
<dbReference type="SUPFAM" id="SSF52833">
    <property type="entry name" value="Thioredoxin-like"/>
    <property type="match status" value="1"/>
</dbReference>
<dbReference type="AlphaFoldDB" id="A0A4R2PPP4"/>
<dbReference type="InterPro" id="IPR013766">
    <property type="entry name" value="Thioredoxin_domain"/>
</dbReference>
<keyword evidence="3" id="KW-1185">Reference proteome</keyword>
<dbReference type="InterPro" id="IPR036249">
    <property type="entry name" value="Thioredoxin-like_sf"/>
</dbReference>
<name>A0A4R2PPP4_RHOSA</name>
<dbReference type="InParanoid" id="A0A4R2PPP4"/>
<dbReference type="PANTHER" id="PTHR45663:SF11">
    <property type="entry name" value="GEO12009P1"/>
    <property type="match status" value="1"/>
</dbReference>
<dbReference type="OrthoDB" id="7950124at2"/>
<evidence type="ECO:0000259" key="1">
    <source>
        <dbReference type="PROSITE" id="PS51352"/>
    </source>
</evidence>
<reference evidence="2 3" key="1">
    <citation type="submission" date="2019-03" db="EMBL/GenBank/DDBJ databases">
        <title>Genomic Encyclopedia of Type Strains, Phase IV (KMG-IV): sequencing the most valuable type-strain genomes for metagenomic binning, comparative biology and taxonomic classification.</title>
        <authorList>
            <person name="Goeker M."/>
        </authorList>
    </citation>
    <scope>NUCLEOTIDE SEQUENCE [LARGE SCALE GENOMIC DNA]</scope>
    <source>
        <strain evidence="2 3">DSM 2132</strain>
    </source>
</reference>
<sequence>MRKTIWAGLLAALAILALSPVGDRLYLAVRPADTMPSGWQDYRALAFERAQSRGEPVLVEVYASWCPICRVQNDAFEALSAAGGTPQLRAFRVSYDRDKDFLQQFGVAKTGTLLLFHNGEEVARAANLTSPDAIDRFLDRHLPTENARQLPAEEDTDTEA</sequence>
<organism evidence="2 3">
    <name type="scientific">Rhodothalassium salexigens DSM 2132</name>
    <dbReference type="NCBI Taxonomy" id="1188247"/>
    <lineage>
        <taxon>Bacteria</taxon>
        <taxon>Pseudomonadati</taxon>
        <taxon>Pseudomonadota</taxon>
        <taxon>Alphaproteobacteria</taxon>
        <taxon>Rhodothalassiales</taxon>
        <taxon>Rhodothalassiaceae</taxon>
        <taxon>Rhodothalassium</taxon>
    </lineage>
</organism>
<dbReference type="Pfam" id="PF00085">
    <property type="entry name" value="Thioredoxin"/>
    <property type="match status" value="1"/>
</dbReference>
<protein>
    <submittedName>
        <fullName evidence="2">Thioredoxin</fullName>
    </submittedName>
</protein>
<accession>A0A4R2PPP4</accession>
<dbReference type="PROSITE" id="PS51352">
    <property type="entry name" value="THIOREDOXIN_2"/>
    <property type="match status" value="1"/>
</dbReference>
<comment type="caution">
    <text evidence="2">The sequence shown here is derived from an EMBL/GenBank/DDBJ whole genome shotgun (WGS) entry which is preliminary data.</text>
</comment>
<evidence type="ECO:0000313" key="2">
    <source>
        <dbReference type="EMBL" id="TCP37733.1"/>
    </source>
</evidence>